<dbReference type="PANTHER" id="PTHR42796:SF4">
    <property type="entry name" value="FUMARYLACETOACETATE HYDROLASE DOMAIN-CONTAINING PROTEIN 2A"/>
    <property type="match status" value="1"/>
</dbReference>
<dbReference type="Proteomes" id="UP001185927">
    <property type="component" value="Unassembled WGS sequence"/>
</dbReference>
<reference evidence="4 5" key="1">
    <citation type="submission" date="2023-10" db="EMBL/GenBank/DDBJ databases">
        <title>Development of a sustainable strategy for remediation of hydrocarbon-contaminated territories based on the waste exchange concept.</title>
        <authorList>
            <person name="Krivoruchko A."/>
        </authorList>
    </citation>
    <scope>NUCLEOTIDE SEQUENCE [LARGE SCALE GENOMIC DNA]</scope>
    <source>
        <strain evidence="4 5">IEGM 1203</strain>
    </source>
</reference>
<keyword evidence="5" id="KW-1185">Reference proteome</keyword>
<comment type="caution">
    <text evidence="4">The sequence shown here is derived from an EMBL/GenBank/DDBJ whole genome shotgun (WGS) entry which is preliminary data.</text>
</comment>
<dbReference type="Pfam" id="PF01557">
    <property type="entry name" value="FAA_hydrolase"/>
    <property type="match status" value="1"/>
</dbReference>
<dbReference type="EMBL" id="JAWLKB010000002">
    <property type="protein sequence ID" value="MDV6265777.1"/>
    <property type="molecule type" value="Genomic_DNA"/>
</dbReference>
<dbReference type="InterPro" id="IPR051121">
    <property type="entry name" value="FAH"/>
</dbReference>
<evidence type="ECO:0000259" key="3">
    <source>
        <dbReference type="Pfam" id="PF01557"/>
    </source>
</evidence>
<sequence length="345" mass="37401">MWRNPHTERVSLVDLSAIPHPTFALGTVRSADRSYAALLVDTMVLDLDTVADTLALETPITIRAVLDAWDRTEPILRGLGVDAGCWVPVDSVTAAAPLEPRQILQAGANYRTHVIDLAVKHADIANGRSEEQVRIETAAMMDKRAAEGDPYFFIGLPSAVTGPYDTVTLPPNTTTNDWELELAAVIGRPAHRLSPENALTAVAGYTIVNDLTTREFVFRRDMPEIGTDWLRAKNAPGFLPLGPWIVPSAEVGDLSELRLTLELDGQVMQDESTKDMLFDTAQLISAVSQTVTLLPGDLVLTGSPAGNGMHWGRLLRDGDVMESTITGLGYQRTPVVQATIASDAR</sequence>
<organism evidence="4 5">
    <name type="scientific">Rhodococcus globerulus</name>
    <dbReference type="NCBI Taxonomy" id="33008"/>
    <lineage>
        <taxon>Bacteria</taxon>
        <taxon>Bacillati</taxon>
        <taxon>Actinomycetota</taxon>
        <taxon>Actinomycetes</taxon>
        <taxon>Mycobacteriales</taxon>
        <taxon>Nocardiaceae</taxon>
        <taxon>Rhodococcus</taxon>
    </lineage>
</organism>
<evidence type="ECO:0000313" key="5">
    <source>
        <dbReference type="Proteomes" id="UP001185927"/>
    </source>
</evidence>
<dbReference type="InterPro" id="IPR011234">
    <property type="entry name" value="Fumarylacetoacetase-like_C"/>
</dbReference>
<comment type="similarity">
    <text evidence="1">Belongs to the FAH family.</text>
</comment>
<protein>
    <submittedName>
        <fullName evidence="4">Fumarylacetoacetate hydrolase family protein</fullName>
    </submittedName>
</protein>
<dbReference type="RefSeq" id="WP_317540661.1">
    <property type="nucleotide sequence ID" value="NZ_JAWLKB010000002.1"/>
</dbReference>
<proteinExistence type="inferred from homology"/>
<gene>
    <name evidence="4" type="ORF">R3Q16_04110</name>
</gene>
<evidence type="ECO:0000256" key="2">
    <source>
        <dbReference type="ARBA" id="ARBA00022723"/>
    </source>
</evidence>
<name>A0ABU4BNJ8_RHOGO</name>
<dbReference type="PANTHER" id="PTHR42796">
    <property type="entry name" value="FUMARYLACETOACETATE HYDROLASE DOMAIN-CONTAINING PROTEIN 2A-RELATED"/>
    <property type="match status" value="1"/>
</dbReference>
<accession>A0ABU4BNJ8</accession>
<feature type="domain" description="Fumarylacetoacetase-like C-terminal" evidence="3">
    <location>
        <begin position="103"/>
        <end position="336"/>
    </location>
</feature>
<dbReference type="SUPFAM" id="SSF56529">
    <property type="entry name" value="FAH"/>
    <property type="match status" value="1"/>
</dbReference>
<keyword evidence="2" id="KW-0479">Metal-binding</keyword>
<dbReference type="Gene3D" id="3.90.850.10">
    <property type="entry name" value="Fumarylacetoacetase-like, C-terminal domain"/>
    <property type="match status" value="1"/>
</dbReference>
<dbReference type="InterPro" id="IPR036663">
    <property type="entry name" value="Fumarylacetoacetase_C_sf"/>
</dbReference>
<evidence type="ECO:0000256" key="1">
    <source>
        <dbReference type="ARBA" id="ARBA00010211"/>
    </source>
</evidence>
<evidence type="ECO:0000313" key="4">
    <source>
        <dbReference type="EMBL" id="MDV6265777.1"/>
    </source>
</evidence>
<dbReference type="GO" id="GO:0016787">
    <property type="term" value="F:hydrolase activity"/>
    <property type="evidence" value="ECO:0007669"/>
    <property type="project" value="UniProtKB-KW"/>
</dbReference>
<keyword evidence="4" id="KW-0378">Hydrolase</keyword>